<gene>
    <name evidence="2" type="ORF">PPERSA_11708</name>
</gene>
<dbReference type="Proteomes" id="UP000054937">
    <property type="component" value="Unassembled WGS sequence"/>
</dbReference>
<name>A0A0V0QGD3_PSEPJ</name>
<dbReference type="PANTHER" id="PTHR31956">
    <property type="entry name" value="NON-SPECIFIC PHOSPHOLIPASE C4-RELATED"/>
    <property type="match status" value="1"/>
</dbReference>
<dbReference type="PANTHER" id="PTHR31956:SF2">
    <property type="entry name" value="NON-SPECIFIC PHOSPHOLIPASE C6"/>
    <property type="match status" value="1"/>
</dbReference>
<keyword evidence="3" id="KW-1185">Reference proteome</keyword>
<dbReference type="GO" id="GO:0016788">
    <property type="term" value="F:hydrolase activity, acting on ester bonds"/>
    <property type="evidence" value="ECO:0007669"/>
    <property type="project" value="InterPro"/>
</dbReference>
<dbReference type="InterPro" id="IPR007312">
    <property type="entry name" value="Phosphoesterase"/>
</dbReference>
<reference evidence="2 3" key="1">
    <citation type="journal article" date="2015" name="Sci. Rep.">
        <title>Genome of the facultative scuticociliatosis pathogen Pseudocohnilembus persalinus provides insight into its virulence through horizontal gene transfer.</title>
        <authorList>
            <person name="Xiong J."/>
            <person name="Wang G."/>
            <person name="Cheng J."/>
            <person name="Tian M."/>
            <person name="Pan X."/>
            <person name="Warren A."/>
            <person name="Jiang C."/>
            <person name="Yuan D."/>
            <person name="Miao W."/>
        </authorList>
    </citation>
    <scope>NUCLEOTIDE SEQUENCE [LARGE SCALE GENOMIC DNA]</scope>
    <source>
        <strain evidence="2">36N120E</strain>
    </source>
</reference>
<dbReference type="Gene3D" id="3.40.720.10">
    <property type="entry name" value="Alkaline Phosphatase, subunit A"/>
    <property type="match status" value="1"/>
</dbReference>
<evidence type="ECO:0000313" key="3">
    <source>
        <dbReference type="Proteomes" id="UP000054937"/>
    </source>
</evidence>
<proteinExistence type="predicted"/>
<dbReference type="OrthoDB" id="5135119at2759"/>
<dbReference type="Pfam" id="PF04185">
    <property type="entry name" value="Phosphoesterase"/>
    <property type="match status" value="1"/>
</dbReference>
<dbReference type="InterPro" id="IPR017850">
    <property type="entry name" value="Alkaline_phosphatase_core_sf"/>
</dbReference>
<sequence length="221" mass="25283">MNSQYWKDTLLLVVYDEHGGFFDHVTPPQNVTNPSPQDEPTSPFEFNRLGIRVPAIAISPWLKKTVVSNQMEHAAVPHTVHDIFNLKSDYLNKRDEEAGAFIWDDLILDEMREDCPEELPSPPSFDEEPLKISQAKINGTPKTEAWVMGTILVKEGMLGKEMQEKYKVIIDNIHTDAEAIQFVKEAQIILGYRPQQGLQFKYLSGVLGIEQRKQDQKFITE</sequence>
<comment type="caution">
    <text evidence="2">The sequence shown here is derived from an EMBL/GenBank/DDBJ whole genome shotgun (WGS) entry which is preliminary data.</text>
</comment>
<dbReference type="AlphaFoldDB" id="A0A0V0QGD3"/>
<dbReference type="InParanoid" id="A0A0V0QGD3"/>
<dbReference type="EMBL" id="LDAU01000171">
    <property type="protein sequence ID" value="KRX01261.1"/>
    <property type="molecule type" value="Genomic_DNA"/>
</dbReference>
<evidence type="ECO:0008006" key="4">
    <source>
        <dbReference type="Google" id="ProtNLM"/>
    </source>
</evidence>
<evidence type="ECO:0000256" key="1">
    <source>
        <dbReference type="ARBA" id="ARBA00022801"/>
    </source>
</evidence>
<protein>
    <recommendedName>
        <fullName evidence="4">Phosphoesterase</fullName>
    </recommendedName>
</protein>
<accession>A0A0V0QGD3</accession>
<keyword evidence="1" id="KW-0378">Hydrolase</keyword>
<evidence type="ECO:0000313" key="2">
    <source>
        <dbReference type="EMBL" id="KRX01261.1"/>
    </source>
</evidence>
<organism evidence="2 3">
    <name type="scientific">Pseudocohnilembus persalinus</name>
    <name type="common">Ciliate</name>
    <dbReference type="NCBI Taxonomy" id="266149"/>
    <lineage>
        <taxon>Eukaryota</taxon>
        <taxon>Sar</taxon>
        <taxon>Alveolata</taxon>
        <taxon>Ciliophora</taxon>
        <taxon>Intramacronucleata</taxon>
        <taxon>Oligohymenophorea</taxon>
        <taxon>Scuticociliatia</taxon>
        <taxon>Philasterida</taxon>
        <taxon>Pseudocohnilembidae</taxon>
        <taxon>Pseudocohnilembus</taxon>
    </lineage>
</organism>
<dbReference type="GO" id="GO:0009395">
    <property type="term" value="P:phospholipid catabolic process"/>
    <property type="evidence" value="ECO:0007669"/>
    <property type="project" value="TreeGrafter"/>
</dbReference>